<dbReference type="AlphaFoldDB" id="A0A5J9T309"/>
<keyword evidence="10" id="KW-1185">Reference proteome</keyword>
<evidence type="ECO:0000256" key="5">
    <source>
        <dbReference type="ARBA" id="ARBA00023016"/>
    </source>
</evidence>
<keyword evidence="3 6" id="KW-0863">Zinc-finger</keyword>
<dbReference type="SMART" id="SM00259">
    <property type="entry name" value="ZnF_A20"/>
    <property type="match status" value="2"/>
</dbReference>
<proteinExistence type="predicted"/>
<dbReference type="Pfam" id="PF01754">
    <property type="entry name" value="zf-A20"/>
    <property type="match status" value="2"/>
</dbReference>
<evidence type="ECO:0000259" key="7">
    <source>
        <dbReference type="PROSITE" id="PS51036"/>
    </source>
</evidence>
<comment type="caution">
    <text evidence="9">The sequence shown here is derived from an EMBL/GenBank/DDBJ whole genome shotgun (WGS) entry which is preliminary data.</text>
</comment>
<evidence type="ECO:0000256" key="3">
    <source>
        <dbReference type="ARBA" id="ARBA00022771"/>
    </source>
</evidence>
<dbReference type="EMBL" id="RWGY01000051">
    <property type="protein sequence ID" value="TVU05725.1"/>
    <property type="molecule type" value="Genomic_DNA"/>
</dbReference>
<dbReference type="Gene3D" id="4.10.1110.10">
    <property type="entry name" value="AN1-like Zinc finger"/>
    <property type="match status" value="1"/>
</dbReference>
<evidence type="ECO:0000256" key="2">
    <source>
        <dbReference type="ARBA" id="ARBA00022723"/>
    </source>
</evidence>
<dbReference type="SMART" id="SM00154">
    <property type="entry name" value="ZnF_AN1"/>
    <property type="match status" value="1"/>
</dbReference>
<evidence type="ECO:0000256" key="4">
    <source>
        <dbReference type="ARBA" id="ARBA00022833"/>
    </source>
</evidence>
<dbReference type="Pfam" id="PF01428">
    <property type="entry name" value="zf-AN1"/>
    <property type="match status" value="1"/>
</dbReference>
<dbReference type="GO" id="GO:0003677">
    <property type="term" value="F:DNA binding"/>
    <property type="evidence" value="ECO:0007669"/>
    <property type="project" value="InterPro"/>
</dbReference>
<feature type="non-terminal residue" evidence="9">
    <location>
        <position position="1"/>
    </location>
</feature>
<accession>A0A5J9T309</accession>
<dbReference type="PANTHER" id="PTHR10634">
    <property type="entry name" value="AN1-TYPE ZINC FINGER PROTEIN"/>
    <property type="match status" value="1"/>
</dbReference>
<protein>
    <submittedName>
        <fullName evidence="9">Uncharacterized protein</fullName>
    </submittedName>
</protein>
<evidence type="ECO:0000313" key="9">
    <source>
        <dbReference type="EMBL" id="TVU05725.1"/>
    </source>
</evidence>
<keyword evidence="4" id="KW-0862">Zinc</keyword>
<evidence type="ECO:0000259" key="8">
    <source>
        <dbReference type="PROSITE" id="PS51039"/>
    </source>
</evidence>
<dbReference type="PANTHER" id="PTHR10634:SF147">
    <property type="entry name" value="A20-TYPE DOMAIN-CONTAINING PROTEIN"/>
    <property type="match status" value="1"/>
</dbReference>
<dbReference type="Gene3D" id="1.20.5.4770">
    <property type="match status" value="2"/>
</dbReference>
<evidence type="ECO:0000313" key="10">
    <source>
        <dbReference type="Proteomes" id="UP000324897"/>
    </source>
</evidence>
<dbReference type="OrthoDB" id="428577at2759"/>
<evidence type="ECO:0000256" key="6">
    <source>
        <dbReference type="PROSITE-ProRule" id="PRU00449"/>
    </source>
</evidence>
<name>A0A5J9T309_9POAL</name>
<sequence length="212" mass="22253">MAEKQETSKGSAAPMCANGCGFFGSAATKNLCSKCHKDMISSKAVDEVTEQMATTAIKPDTNKTAEETSEKDEAPAAIQCAGGCGFFGSPATKNMCSKCYVDSPKTIDAAPALLEKIKADNAAIAPDQPASSSATAEPAIEETAVVKAAPNRCAECRNKVGLMGFACRCGGTFCSVHRYAEKHACDFDFKTADRQQIAKNNPLVVAPKINKI</sequence>
<feature type="domain" description="A20-type" evidence="7">
    <location>
        <begin position="74"/>
        <end position="108"/>
    </location>
</feature>
<dbReference type="SUPFAM" id="SSF118310">
    <property type="entry name" value="AN1-like Zinc finger"/>
    <property type="match status" value="1"/>
</dbReference>
<dbReference type="Proteomes" id="UP000324897">
    <property type="component" value="Unassembled WGS sequence"/>
</dbReference>
<keyword evidence="5" id="KW-0346">Stress response</keyword>
<dbReference type="PROSITE" id="PS51039">
    <property type="entry name" value="ZF_AN1"/>
    <property type="match status" value="1"/>
</dbReference>
<dbReference type="InterPro" id="IPR050652">
    <property type="entry name" value="AN1_A20_ZnFinger"/>
</dbReference>
<keyword evidence="2" id="KW-0479">Metal-binding</keyword>
<comment type="function">
    <text evidence="1">May be involved in environmental stress response.</text>
</comment>
<dbReference type="InterPro" id="IPR002653">
    <property type="entry name" value="Znf_A20"/>
</dbReference>
<dbReference type="GO" id="GO:0008270">
    <property type="term" value="F:zinc ion binding"/>
    <property type="evidence" value="ECO:0007669"/>
    <property type="project" value="UniProtKB-KW"/>
</dbReference>
<gene>
    <name evidence="9" type="ORF">EJB05_48904</name>
</gene>
<organism evidence="9 10">
    <name type="scientific">Eragrostis curvula</name>
    <name type="common">weeping love grass</name>
    <dbReference type="NCBI Taxonomy" id="38414"/>
    <lineage>
        <taxon>Eukaryota</taxon>
        <taxon>Viridiplantae</taxon>
        <taxon>Streptophyta</taxon>
        <taxon>Embryophyta</taxon>
        <taxon>Tracheophyta</taxon>
        <taxon>Spermatophyta</taxon>
        <taxon>Magnoliopsida</taxon>
        <taxon>Liliopsida</taxon>
        <taxon>Poales</taxon>
        <taxon>Poaceae</taxon>
        <taxon>PACMAD clade</taxon>
        <taxon>Chloridoideae</taxon>
        <taxon>Eragrostideae</taxon>
        <taxon>Eragrostidinae</taxon>
        <taxon>Eragrostis</taxon>
    </lineage>
</organism>
<feature type="domain" description="AN1-type" evidence="8">
    <location>
        <begin position="147"/>
        <end position="193"/>
    </location>
</feature>
<feature type="domain" description="A20-type" evidence="7">
    <location>
        <begin position="10"/>
        <end position="44"/>
    </location>
</feature>
<dbReference type="Gramene" id="TVU05725">
    <property type="protein sequence ID" value="TVU05725"/>
    <property type="gene ID" value="EJB05_48904"/>
</dbReference>
<dbReference type="SUPFAM" id="SSF57716">
    <property type="entry name" value="Glucocorticoid receptor-like (DNA-binding domain)"/>
    <property type="match status" value="2"/>
</dbReference>
<dbReference type="InterPro" id="IPR000058">
    <property type="entry name" value="Znf_AN1"/>
</dbReference>
<reference evidence="9 10" key="1">
    <citation type="journal article" date="2019" name="Sci. Rep.">
        <title>A high-quality genome of Eragrostis curvula grass provides insights into Poaceae evolution and supports new strategies to enhance forage quality.</title>
        <authorList>
            <person name="Carballo J."/>
            <person name="Santos B.A.C.M."/>
            <person name="Zappacosta D."/>
            <person name="Garbus I."/>
            <person name="Selva J.P."/>
            <person name="Gallo C.A."/>
            <person name="Diaz A."/>
            <person name="Albertini E."/>
            <person name="Caccamo M."/>
            <person name="Echenique V."/>
        </authorList>
    </citation>
    <scope>NUCLEOTIDE SEQUENCE [LARGE SCALE GENOMIC DNA]</scope>
    <source>
        <strain evidence="10">cv. Victoria</strain>
        <tissue evidence="9">Leaf</tissue>
    </source>
</reference>
<dbReference type="InterPro" id="IPR035896">
    <property type="entry name" value="AN1-like_Znf"/>
</dbReference>
<evidence type="ECO:0000256" key="1">
    <source>
        <dbReference type="ARBA" id="ARBA00003732"/>
    </source>
</evidence>
<dbReference type="PROSITE" id="PS51036">
    <property type="entry name" value="ZF_A20"/>
    <property type="match status" value="2"/>
</dbReference>
<dbReference type="FunFam" id="4.10.1110.10:FF:000001">
    <property type="entry name" value="Zinc finger AN1-type containing 6"/>
    <property type="match status" value="1"/>
</dbReference>